<name>A0A1B6JFZ8_9HEMI</name>
<protein>
    <recommendedName>
        <fullName evidence="1">FATC domain-containing protein</fullName>
    </recommendedName>
</protein>
<dbReference type="AlphaFoldDB" id="A0A1B6JFZ8"/>
<evidence type="ECO:0000313" key="2">
    <source>
        <dbReference type="EMBL" id="JAS98042.1"/>
    </source>
</evidence>
<dbReference type="InterPro" id="IPR003152">
    <property type="entry name" value="FATC_dom"/>
</dbReference>
<gene>
    <name evidence="2" type="ORF">g.30206</name>
</gene>
<dbReference type="PANTHER" id="PTHR11139">
    <property type="entry name" value="ATAXIA TELANGIECTASIA MUTATED ATM -RELATED"/>
    <property type="match status" value="1"/>
</dbReference>
<dbReference type="GO" id="GO:0031931">
    <property type="term" value="C:TORC1 complex"/>
    <property type="evidence" value="ECO:0007669"/>
    <property type="project" value="TreeGrafter"/>
</dbReference>
<accession>A0A1B6JFZ8</accession>
<dbReference type="PROSITE" id="PS51190">
    <property type="entry name" value="FATC"/>
    <property type="match status" value="1"/>
</dbReference>
<reference evidence="2" key="1">
    <citation type="submission" date="2015-11" db="EMBL/GenBank/DDBJ databases">
        <title>De novo transcriptome assembly of four potential Pierce s Disease insect vectors from Arizona vineyards.</title>
        <authorList>
            <person name="Tassone E.E."/>
        </authorList>
    </citation>
    <scope>NUCLEOTIDE SEQUENCE</scope>
</reference>
<dbReference type="GO" id="GO:0031929">
    <property type="term" value="P:TOR signaling"/>
    <property type="evidence" value="ECO:0007669"/>
    <property type="project" value="TreeGrafter"/>
</dbReference>
<dbReference type="GO" id="GO:0004674">
    <property type="term" value="F:protein serine/threonine kinase activity"/>
    <property type="evidence" value="ECO:0007669"/>
    <property type="project" value="TreeGrafter"/>
</dbReference>
<dbReference type="GO" id="GO:0005737">
    <property type="term" value="C:cytoplasm"/>
    <property type="evidence" value="ECO:0007669"/>
    <property type="project" value="TreeGrafter"/>
</dbReference>
<dbReference type="GO" id="GO:0031932">
    <property type="term" value="C:TORC2 complex"/>
    <property type="evidence" value="ECO:0007669"/>
    <property type="project" value="TreeGrafter"/>
</dbReference>
<evidence type="ECO:0000259" key="1">
    <source>
        <dbReference type="PROSITE" id="PS51190"/>
    </source>
</evidence>
<proteinExistence type="predicted"/>
<dbReference type="SMART" id="SM01343">
    <property type="entry name" value="FATC"/>
    <property type="match status" value="1"/>
</dbReference>
<dbReference type="PANTHER" id="PTHR11139:SF119">
    <property type="entry name" value="SERINE_THREONINE-PROTEIN KINASE SMG1"/>
    <property type="match status" value="1"/>
</dbReference>
<sequence>MVKFEEPGVSEYLSRYRAYTERLIALIKTIMGMDDLTQEKMQGLLQEVAIIQEETPGIYEELLQLSAEGESRANKRPPLVRQDSVCASPRRDPQTGKAVQERNAYALGVWRRVRLRLEGMDPDMDADGSRRYTVQEQVDWAINEATSLDNLALLYEGWTPWV</sequence>
<organism evidence="2">
    <name type="scientific">Homalodisca liturata</name>
    <dbReference type="NCBI Taxonomy" id="320908"/>
    <lineage>
        <taxon>Eukaryota</taxon>
        <taxon>Metazoa</taxon>
        <taxon>Ecdysozoa</taxon>
        <taxon>Arthropoda</taxon>
        <taxon>Hexapoda</taxon>
        <taxon>Insecta</taxon>
        <taxon>Pterygota</taxon>
        <taxon>Neoptera</taxon>
        <taxon>Paraneoptera</taxon>
        <taxon>Hemiptera</taxon>
        <taxon>Auchenorrhyncha</taxon>
        <taxon>Membracoidea</taxon>
        <taxon>Cicadellidae</taxon>
        <taxon>Cicadellinae</taxon>
        <taxon>Proconiini</taxon>
        <taxon>Homalodisca</taxon>
    </lineage>
</organism>
<feature type="domain" description="FATC" evidence="1">
    <location>
        <begin position="130"/>
        <end position="162"/>
    </location>
</feature>
<dbReference type="Pfam" id="PF02260">
    <property type="entry name" value="FATC"/>
    <property type="match status" value="1"/>
</dbReference>
<dbReference type="GO" id="GO:0016242">
    <property type="term" value="P:negative regulation of macroautophagy"/>
    <property type="evidence" value="ECO:0007669"/>
    <property type="project" value="TreeGrafter"/>
</dbReference>
<dbReference type="EMBL" id="GECU01009664">
    <property type="protein sequence ID" value="JAS98042.1"/>
    <property type="molecule type" value="Transcribed_RNA"/>
</dbReference>
<dbReference type="GO" id="GO:0005634">
    <property type="term" value="C:nucleus"/>
    <property type="evidence" value="ECO:0007669"/>
    <property type="project" value="TreeGrafter"/>
</dbReference>
<dbReference type="InterPro" id="IPR050517">
    <property type="entry name" value="DDR_Repair_Kinase"/>
</dbReference>